<keyword evidence="2" id="KW-0560">Oxidoreductase</keyword>
<proteinExistence type="inferred from homology"/>
<dbReference type="AlphaFoldDB" id="A0AAD5TED2"/>
<accession>A0AAD5TED2</accession>
<dbReference type="Proteomes" id="UP001212152">
    <property type="component" value="Unassembled WGS sequence"/>
</dbReference>
<dbReference type="GO" id="GO:0016491">
    <property type="term" value="F:oxidoreductase activity"/>
    <property type="evidence" value="ECO:0007669"/>
    <property type="project" value="UniProtKB-KW"/>
</dbReference>
<sequence>MTNLNFNPQADVPDLSGRVFVITGGTSGIGKTTILRLAARNPAKIIFTGRSAARAQQVITEASALSPATKISFVPCDQADLESVKASGEEIIKLSGGRIDVLICNAAVFIPDAGVTKQGYEVAFGTNHLGSAAIVDVLFPTLMQTSTATESSDVRIVFVSSESLLTAPKEGIAFPLLKTDMASFACVASGLKRYSQSKLALRLYALEMAKRYPAVTSIAIHPGKIKTESVDTAPWWTKLFFAVSSDILTPDEGCYNTLWASTADREKCKLQGGWFSPVGIQGPEIPQEHLSLSEQLWTWTQTELKTHAFSGL</sequence>
<dbReference type="Pfam" id="PF00106">
    <property type="entry name" value="adh_short"/>
    <property type="match status" value="1"/>
</dbReference>
<evidence type="ECO:0000256" key="2">
    <source>
        <dbReference type="ARBA" id="ARBA00023002"/>
    </source>
</evidence>
<dbReference type="InterPro" id="IPR002347">
    <property type="entry name" value="SDR_fam"/>
</dbReference>
<dbReference type="InterPro" id="IPR036291">
    <property type="entry name" value="NAD(P)-bd_dom_sf"/>
</dbReference>
<evidence type="ECO:0008006" key="5">
    <source>
        <dbReference type="Google" id="ProtNLM"/>
    </source>
</evidence>
<dbReference type="PANTHER" id="PTHR24320">
    <property type="entry name" value="RETINOL DEHYDROGENASE"/>
    <property type="match status" value="1"/>
</dbReference>
<evidence type="ECO:0000256" key="1">
    <source>
        <dbReference type="ARBA" id="ARBA00006484"/>
    </source>
</evidence>
<dbReference type="Gene3D" id="3.40.50.720">
    <property type="entry name" value="NAD(P)-binding Rossmann-like Domain"/>
    <property type="match status" value="1"/>
</dbReference>
<protein>
    <recommendedName>
        <fullName evidence="5">NAD(P)-binding protein</fullName>
    </recommendedName>
</protein>
<dbReference type="PRINTS" id="PR00081">
    <property type="entry name" value="GDHRDH"/>
</dbReference>
<name>A0AAD5TED2_9FUNG</name>
<dbReference type="SUPFAM" id="SSF51735">
    <property type="entry name" value="NAD(P)-binding Rossmann-fold domains"/>
    <property type="match status" value="1"/>
</dbReference>
<dbReference type="PANTHER" id="PTHR24320:SF154">
    <property type="entry name" value="OXIDOREDUCTASE, SHORT-CHAIN DEHYDROGENASE_REDUCTASE FAMILY (AFU_ORTHOLOGUE AFUA_2G04560)"/>
    <property type="match status" value="1"/>
</dbReference>
<gene>
    <name evidence="3" type="ORF">HDU87_007143</name>
</gene>
<keyword evidence="4" id="KW-1185">Reference proteome</keyword>
<dbReference type="EMBL" id="JADGJQ010000065">
    <property type="protein sequence ID" value="KAJ3174451.1"/>
    <property type="molecule type" value="Genomic_DNA"/>
</dbReference>
<evidence type="ECO:0000313" key="4">
    <source>
        <dbReference type="Proteomes" id="UP001212152"/>
    </source>
</evidence>
<evidence type="ECO:0000313" key="3">
    <source>
        <dbReference type="EMBL" id="KAJ3174451.1"/>
    </source>
</evidence>
<organism evidence="3 4">
    <name type="scientific">Geranomyces variabilis</name>
    <dbReference type="NCBI Taxonomy" id="109894"/>
    <lineage>
        <taxon>Eukaryota</taxon>
        <taxon>Fungi</taxon>
        <taxon>Fungi incertae sedis</taxon>
        <taxon>Chytridiomycota</taxon>
        <taxon>Chytridiomycota incertae sedis</taxon>
        <taxon>Chytridiomycetes</taxon>
        <taxon>Spizellomycetales</taxon>
        <taxon>Powellomycetaceae</taxon>
        <taxon>Geranomyces</taxon>
    </lineage>
</organism>
<comment type="similarity">
    <text evidence="1">Belongs to the short-chain dehydrogenases/reductases (SDR) family.</text>
</comment>
<reference evidence="3" key="1">
    <citation type="submission" date="2020-05" db="EMBL/GenBank/DDBJ databases">
        <title>Phylogenomic resolution of chytrid fungi.</title>
        <authorList>
            <person name="Stajich J.E."/>
            <person name="Amses K."/>
            <person name="Simmons R."/>
            <person name="Seto K."/>
            <person name="Myers J."/>
            <person name="Bonds A."/>
            <person name="Quandt C.A."/>
            <person name="Barry K."/>
            <person name="Liu P."/>
            <person name="Grigoriev I."/>
            <person name="Longcore J.E."/>
            <person name="James T.Y."/>
        </authorList>
    </citation>
    <scope>NUCLEOTIDE SEQUENCE</scope>
    <source>
        <strain evidence="3">JEL0379</strain>
    </source>
</reference>
<comment type="caution">
    <text evidence="3">The sequence shown here is derived from an EMBL/GenBank/DDBJ whole genome shotgun (WGS) entry which is preliminary data.</text>
</comment>